<feature type="domain" description="Ketoreductase" evidence="5">
    <location>
        <begin position="7"/>
        <end position="185"/>
    </location>
</feature>
<dbReference type="InterPro" id="IPR002347">
    <property type="entry name" value="SDR_fam"/>
</dbReference>
<reference evidence="6 7" key="1">
    <citation type="submission" date="2024-10" db="EMBL/GenBank/DDBJ databases">
        <title>The Natural Products Discovery Center: Release of the First 8490 Sequenced Strains for Exploring Actinobacteria Biosynthetic Diversity.</title>
        <authorList>
            <person name="Kalkreuter E."/>
            <person name="Kautsar S.A."/>
            <person name="Yang D."/>
            <person name="Bader C.D."/>
            <person name="Teijaro C.N."/>
            <person name="Fluegel L."/>
            <person name="Davis C.M."/>
            <person name="Simpson J.R."/>
            <person name="Lauterbach L."/>
            <person name="Steele A.D."/>
            <person name="Gui C."/>
            <person name="Meng S."/>
            <person name="Li G."/>
            <person name="Viehrig K."/>
            <person name="Ye F."/>
            <person name="Su P."/>
            <person name="Kiefer A.F."/>
            <person name="Nichols A."/>
            <person name="Cepeda A.J."/>
            <person name="Yan W."/>
            <person name="Fan B."/>
            <person name="Jiang Y."/>
            <person name="Adhikari A."/>
            <person name="Zheng C.-J."/>
            <person name="Schuster L."/>
            <person name="Cowan T.M."/>
            <person name="Smanski M.J."/>
            <person name="Chevrette M.G."/>
            <person name="De Carvalho L.P.S."/>
            <person name="Shen B."/>
        </authorList>
    </citation>
    <scope>NUCLEOTIDE SEQUENCE [LARGE SCALE GENOMIC DNA]</scope>
    <source>
        <strain evidence="6 7">NPDC017990</strain>
    </source>
</reference>
<accession>A0ABW7QHR7</accession>
<dbReference type="Proteomes" id="UP001610818">
    <property type="component" value="Unassembled WGS sequence"/>
</dbReference>
<feature type="region of interest" description="Disordered" evidence="4">
    <location>
        <begin position="267"/>
        <end position="295"/>
    </location>
</feature>
<dbReference type="PRINTS" id="PR00081">
    <property type="entry name" value="GDHRDH"/>
</dbReference>
<sequence>MAADLDKVVVITGASSGVGRACAQAFAARGCSLVLAARRADVLREVAEECRSSHGARTLVVPTDVTDAKAVESLAHQAVATFGRIDVWLNNASVAAFGALQEVPHEVFRHVVDVNVLGYVNGARAALDVMRGQRYGTIVNVSSVVGAAVVPYNTPYVLSKAAVRALGGTLRQEMRLAGQDDIHVCTVLPATMDTPFFRDAANYSGRAVLPMAPVYTAQRAAKTVVGLAVRPRREVYVGPAGQVLGVLSKVAPPFVERVLAHQMDRAHLSRKHGAEPTEGNVLRPSAAPASVNGGWHGRRRTALRRIGTLALAAGAGAAAVSARRAGPSAQSSRTRA</sequence>
<dbReference type="Gene3D" id="3.40.50.720">
    <property type="entry name" value="NAD(P)-binding Rossmann-like Domain"/>
    <property type="match status" value="1"/>
</dbReference>
<evidence type="ECO:0000256" key="4">
    <source>
        <dbReference type="SAM" id="MobiDB-lite"/>
    </source>
</evidence>
<protein>
    <submittedName>
        <fullName evidence="6">SDR family NAD(P)-dependent oxidoreductase</fullName>
    </submittedName>
</protein>
<comment type="caution">
    <text evidence="6">The sequence shown here is derived from an EMBL/GenBank/DDBJ whole genome shotgun (WGS) entry which is preliminary data.</text>
</comment>
<dbReference type="EMBL" id="JBIRGQ010000001">
    <property type="protein sequence ID" value="MFH8544510.1"/>
    <property type="molecule type" value="Genomic_DNA"/>
</dbReference>
<proteinExistence type="inferred from homology"/>
<dbReference type="SMART" id="SM00822">
    <property type="entry name" value="PKS_KR"/>
    <property type="match status" value="1"/>
</dbReference>
<dbReference type="Pfam" id="PF00106">
    <property type="entry name" value="adh_short"/>
    <property type="match status" value="1"/>
</dbReference>
<keyword evidence="7" id="KW-1185">Reference proteome</keyword>
<evidence type="ECO:0000313" key="6">
    <source>
        <dbReference type="EMBL" id="MFH8544510.1"/>
    </source>
</evidence>
<gene>
    <name evidence="6" type="ORF">ACH4F9_05790</name>
</gene>
<evidence type="ECO:0000256" key="2">
    <source>
        <dbReference type="ARBA" id="ARBA00023002"/>
    </source>
</evidence>
<evidence type="ECO:0000313" key="7">
    <source>
        <dbReference type="Proteomes" id="UP001610818"/>
    </source>
</evidence>
<evidence type="ECO:0000256" key="3">
    <source>
        <dbReference type="RuleBase" id="RU000363"/>
    </source>
</evidence>
<comment type="similarity">
    <text evidence="1 3">Belongs to the short-chain dehydrogenases/reductases (SDR) family.</text>
</comment>
<evidence type="ECO:0000259" key="5">
    <source>
        <dbReference type="SMART" id="SM00822"/>
    </source>
</evidence>
<organism evidence="6 7">
    <name type="scientific">Streptomyces longisporoflavus</name>
    <dbReference type="NCBI Taxonomy" id="28044"/>
    <lineage>
        <taxon>Bacteria</taxon>
        <taxon>Bacillati</taxon>
        <taxon>Actinomycetota</taxon>
        <taxon>Actinomycetes</taxon>
        <taxon>Kitasatosporales</taxon>
        <taxon>Streptomycetaceae</taxon>
        <taxon>Streptomyces</taxon>
    </lineage>
</organism>
<dbReference type="SUPFAM" id="SSF51735">
    <property type="entry name" value="NAD(P)-binding Rossmann-fold domains"/>
    <property type="match status" value="1"/>
</dbReference>
<name>A0ABW7QHR7_9ACTN</name>
<dbReference type="InterPro" id="IPR057326">
    <property type="entry name" value="KR_dom"/>
</dbReference>
<dbReference type="RefSeq" id="WP_397708313.1">
    <property type="nucleotide sequence ID" value="NZ_JBIRGN010000001.1"/>
</dbReference>
<dbReference type="PANTHER" id="PTHR44196:SF1">
    <property type="entry name" value="DEHYDROGENASE_REDUCTASE SDR FAMILY MEMBER 7B"/>
    <property type="match status" value="1"/>
</dbReference>
<dbReference type="PRINTS" id="PR00080">
    <property type="entry name" value="SDRFAMILY"/>
</dbReference>
<dbReference type="PANTHER" id="PTHR44196">
    <property type="entry name" value="DEHYDROGENASE/REDUCTASE SDR FAMILY MEMBER 7B"/>
    <property type="match status" value="1"/>
</dbReference>
<evidence type="ECO:0000256" key="1">
    <source>
        <dbReference type="ARBA" id="ARBA00006484"/>
    </source>
</evidence>
<dbReference type="InterPro" id="IPR036291">
    <property type="entry name" value="NAD(P)-bd_dom_sf"/>
</dbReference>
<keyword evidence="2" id="KW-0560">Oxidoreductase</keyword>